<keyword evidence="7 12" id="KW-0067">ATP-binding</keyword>
<dbReference type="InterPro" id="IPR002301">
    <property type="entry name" value="Ile-tRNA-ligase"/>
</dbReference>
<evidence type="ECO:0000259" key="14">
    <source>
        <dbReference type="Pfam" id="PF06827"/>
    </source>
</evidence>
<evidence type="ECO:0000256" key="3">
    <source>
        <dbReference type="ARBA" id="ARBA00022598"/>
    </source>
</evidence>
<evidence type="ECO:0000256" key="12">
    <source>
        <dbReference type="HAMAP-Rule" id="MF_02002"/>
    </source>
</evidence>
<dbReference type="InterPro" id="IPR009008">
    <property type="entry name" value="Val/Leu/Ile-tRNA-synth_edit"/>
</dbReference>
<evidence type="ECO:0000313" key="16">
    <source>
        <dbReference type="EMBL" id="GER05018.1"/>
    </source>
</evidence>
<dbReference type="FunFam" id="3.40.50.620:FF:000042">
    <property type="entry name" value="Isoleucine--tRNA ligase"/>
    <property type="match status" value="1"/>
</dbReference>
<dbReference type="InterPro" id="IPR010663">
    <property type="entry name" value="Znf_FPG/IleRS"/>
</dbReference>
<dbReference type="Proteomes" id="UP000324996">
    <property type="component" value="Unassembled WGS sequence"/>
</dbReference>
<comment type="function">
    <text evidence="10 12">Catalyzes the attachment of isoleucine to tRNA(Ile). As IleRS can inadvertently accommodate and process structurally similar amino acids such as valine, to avoid such errors it has two additional distinct tRNA(Ile)-dependent editing activities. One activity is designated as 'pretransfer' editing and involves the hydrolysis of activated Val-AMP. The other activity is designated 'posttransfer' editing and involves deacylation of mischarged Val-tRNA(Ile).</text>
</comment>
<evidence type="ECO:0000256" key="6">
    <source>
        <dbReference type="ARBA" id="ARBA00022833"/>
    </source>
</evidence>
<dbReference type="CDD" id="cd07960">
    <property type="entry name" value="Anticodon_Ia_Ile_BEm"/>
    <property type="match status" value="1"/>
</dbReference>
<comment type="catalytic activity">
    <reaction evidence="11 12">
        <text>tRNA(Ile) + L-isoleucine + ATP = L-isoleucyl-tRNA(Ile) + AMP + diphosphate</text>
        <dbReference type="Rhea" id="RHEA:11060"/>
        <dbReference type="Rhea" id="RHEA-COMP:9666"/>
        <dbReference type="Rhea" id="RHEA-COMP:9695"/>
        <dbReference type="ChEBI" id="CHEBI:30616"/>
        <dbReference type="ChEBI" id="CHEBI:33019"/>
        <dbReference type="ChEBI" id="CHEBI:58045"/>
        <dbReference type="ChEBI" id="CHEBI:78442"/>
        <dbReference type="ChEBI" id="CHEBI:78528"/>
        <dbReference type="ChEBI" id="CHEBI:456215"/>
        <dbReference type="EC" id="6.1.1.5"/>
    </reaction>
</comment>
<dbReference type="PRINTS" id="PR00984">
    <property type="entry name" value="TRNASYNTHILE"/>
</dbReference>
<dbReference type="EC" id="6.1.1.5" evidence="12"/>
<evidence type="ECO:0000313" key="17">
    <source>
        <dbReference type="Proteomes" id="UP000324996"/>
    </source>
</evidence>
<dbReference type="SUPFAM" id="SSF50677">
    <property type="entry name" value="ValRS/IleRS/LeuRS editing domain"/>
    <property type="match status" value="1"/>
</dbReference>
<keyword evidence="8 12" id="KW-0648">Protein biosynthesis</keyword>
<dbReference type="InterPro" id="IPR002300">
    <property type="entry name" value="aa-tRNA-synth_Ia"/>
</dbReference>
<feature type="binding site" evidence="12">
    <location>
        <position position="931"/>
    </location>
    <ligand>
        <name>Zn(2+)</name>
        <dbReference type="ChEBI" id="CHEBI:29105"/>
    </ligand>
</feature>
<evidence type="ECO:0000256" key="2">
    <source>
        <dbReference type="ARBA" id="ARBA00022490"/>
    </source>
</evidence>
<dbReference type="Gene3D" id="3.90.740.10">
    <property type="entry name" value="Valyl/Leucyl/Isoleucyl-tRNA synthetase, editing domain"/>
    <property type="match status" value="1"/>
</dbReference>
<feature type="short sequence motif" description="'KMSKS' region" evidence="12">
    <location>
        <begin position="617"/>
        <end position="621"/>
    </location>
</feature>
<organism evidence="16 17">
    <name type="scientific">Iodidimonas nitroreducens</name>
    <dbReference type="NCBI Taxonomy" id="1236968"/>
    <lineage>
        <taxon>Bacteria</taxon>
        <taxon>Pseudomonadati</taxon>
        <taxon>Pseudomonadota</taxon>
        <taxon>Alphaproteobacteria</taxon>
        <taxon>Iodidimonadales</taxon>
        <taxon>Iodidimonadaceae</taxon>
        <taxon>Iodidimonas</taxon>
    </lineage>
</organism>
<keyword evidence="5 12" id="KW-0547">Nucleotide-binding</keyword>
<comment type="subunit">
    <text evidence="12">Monomer.</text>
</comment>
<proteinExistence type="inferred from homology"/>
<evidence type="ECO:0000256" key="8">
    <source>
        <dbReference type="ARBA" id="ARBA00022917"/>
    </source>
</evidence>
<dbReference type="NCBIfam" id="TIGR00392">
    <property type="entry name" value="ileS"/>
    <property type="match status" value="1"/>
</dbReference>
<feature type="binding site" evidence="12">
    <location>
        <position position="911"/>
    </location>
    <ligand>
        <name>Zn(2+)</name>
        <dbReference type="ChEBI" id="CHEBI:29105"/>
    </ligand>
</feature>
<dbReference type="PANTHER" id="PTHR42765">
    <property type="entry name" value="SOLEUCYL-TRNA SYNTHETASE"/>
    <property type="match status" value="1"/>
</dbReference>
<dbReference type="InterPro" id="IPR023585">
    <property type="entry name" value="Ile-tRNA-ligase_type1"/>
</dbReference>
<dbReference type="RefSeq" id="WP_042087004.1">
    <property type="nucleotide sequence ID" value="NZ_BKCN01000016.1"/>
</dbReference>
<evidence type="ECO:0000256" key="4">
    <source>
        <dbReference type="ARBA" id="ARBA00022723"/>
    </source>
</evidence>
<feature type="domain" description="Aminoacyl-tRNA synthetase class Ia" evidence="13">
    <location>
        <begin position="34"/>
        <end position="655"/>
    </location>
</feature>
<evidence type="ECO:0000256" key="11">
    <source>
        <dbReference type="ARBA" id="ARBA00048359"/>
    </source>
</evidence>
<dbReference type="Gene3D" id="3.40.50.620">
    <property type="entry name" value="HUPs"/>
    <property type="match status" value="2"/>
</dbReference>
<evidence type="ECO:0000256" key="1">
    <source>
        <dbReference type="ARBA" id="ARBA00006887"/>
    </source>
</evidence>
<gene>
    <name evidence="12 16" type="primary">ileS</name>
    <name evidence="16" type="ORF">JCM17846_27000</name>
</gene>
<dbReference type="GO" id="GO:0002161">
    <property type="term" value="F:aminoacyl-tRNA deacylase activity"/>
    <property type="evidence" value="ECO:0007669"/>
    <property type="project" value="InterPro"/>
</dbReference>
<keyword evidence="9 12" id="KW-0030">Aminoacyl-tRNA synthetase</keyword>
<dbReference type="Gene3D" id="1.10.730.20">
    <property type="match status" value="1"/>
</dbReference>
<feature type="short sequence motif" description="'HIGH' region" evidence="12">
    <location>
        <begin position="65"/>
        <end position="75"/>
    </location>
</feature>
<dbReference type="Pfam" id="PF08264">
    <property type="entry name" value="Anticodon_1"/>
    <property type="match status" value="1"/>
</dbReference>
<dbReference type="InterPro" id="IPR013155">
    <property type="entry name" value="M/V/L/I-tRNA-synth_anticd-bd"/>
</dbReference>
<accession>A0A5A7NAA0</accession>
<dbReference type="SUPFAM" id="SSF47323">
    <property type="entry name" value="Anticodon-binding domain of a subclass of class I aminoacyl-tRNA synthetases"/>
    <property type="match status" value="1"/>
</dbReference>
<feature type="domain" description="Methionyl/Valyl/Leucyl/Isoleucyl-tRNA synthetase anticodon-binding" evidence="15">
    <location>
        <begin position="699"/>
        <end position="849"/>
    </location>
</feature>
<evidence type="ECO:0000256" key="7">
    <source>
        <dbReference type="ARBA" id="ARBA00022840"/>
    </source>
</evidence>
<name>A0A5A7NAA0_9PROT</name>
<dbReference type="InterPro" id="IPR050081">
    <property type="entry name" value="Ile-tRNA_ligase"/>
</dbReference>
<dbReference type="InterPro" id="IPR001412">
    <property type="entry name" value="aa-tRNA-synth_I_CS"/>
</dbReference>
<dbReference type="GO" id="GO:0004822">
    <property type="term" value="F:isoleucine-tRNA ligase activity"/>
    <property type="evidence" value="ECO:0007669"/>
    <property type="project" value="UniProtKB-UniRule"/>
</dbReference>
<comment type="similarity">
    <text evidence="1 12">Belongs to the class-I aminoacyl-tRNA synthetase family. IleS type 1 subfamily.</text>
</comment>
<comment type="caution">
    <text evidence="16">The sequence shown here is derived from an EMBL/GenBank/DDBJ whole genome shotgun (WGS) entry which is preliminary data.</text>
</comment>
<evidence type="ECO:0000256" key="10">
    <source>
        <dbReference type="ARBA" id="ARBA00025217"/>
    </source>
</evidence>
<keyword evidence="3 12" id="KW-0436">Ligase</keyword>
<dbReference type="InterPro" id="IPR014729">
    <property type="entry name" value="Rossmann-like_a/b/a_fold"/>
</dbReference>
<dbReference type="GO" id="GO:0005524">
    <property type="term" value="F:ATP binding"/>
    <property type="evidence" value="ECO:0007669"/>
    <property type="project" value="UniProtKB-UniRule"/>
</dbReference>
<dbReference type="HAMAP" id="MF_02002">
    <property type="entry name" value="Ile_tRNA_synth_type1"/>
    <property type="match status" value="1"/>
</dbReference>
<dbReference type="InterPro" id="IPR033708">
    <property type="entry name" value="Anticodon_Ile_BEm"/>
</dbReference>
<sequence length="957" mass="107531">MSGDEAAKADYRATVFLPETDLPMRAGLPQKEPQWLAQWEQQSLYQNLRTDGRGRPRFILHDGPPYANGDIHIGHAMNKILKDVIIRSQQMTGHDAPYVPGWDCHGLPIEWKIEEAYRKKGRNKDEVEPIEFRKECRAFAADWIDRQREQFKRLGILGDWDHPYTTMAYESEAKIVEELLKFATSGALYRGSKPVMWSPVEKTALAEAEVEYHDHSSTQIDVAFPVIFSDQPLLKDASIIIWTTTPWTIPANRAICFGPEIDYVLVEVESLSKGALLARGARFVVAEALLPAVLDRAKITGHQCLGRMTGADLAGTLCAHPWRGQGYDFDVPLLPGEHVTVEAGTGFVHTAPSHGEDDFIIGQRHGLETPMTVADDGRYYDHMPLVAGDHVYKVGDKICALLTDVGCLLASSNFIHSYPHSWRSKAPLIFRNTPQWFISMEKNGLREKALAGIEDVRWIPARGKNRIRGMVADRPDWVISRQRAWGVPITVFVKPESGEILQDARVNEQIVAAVRAEGADAWFAGDPKRFLGPDHQPDDWDAVTDILDVWFDSGCTHAFVLESRDDLDWPASLYLEGSDQHRGWFQSSLMESCGTRGRPPYEAVLTHGFTLDADGRKMSKSAGTGLSPQDIVNEYGADILRLWVMSTDYFDDVRIGKEIIKGQVDAYRKIRNTLRYLLGNLAGFEEAERLPYDQMPPLERWVLHRTEALDRLVREKINDFDFNPCFQALYQFCILDLSAFYFDVRKDVLYCDQKDSIRRRAARTMLDLLFYRLTSWFAPILVFTAEEVWQARFGAEAMSVHRQQFPETPAHWRNDALAEQWSAVRAVRRVLTGALEVARREKQIGSSLQAAPILHVADETLYQALQDVDLAEICITSSVEIIAGEGPADAFRLDDVAGVSVEMAMASGEKCQRCWVVSKEVGSQSGAPDLCTRCAKAVTSMDEGSLSGQNGPGRDQG</sequence>
<reference evidence="16 17" key="1">
    <citation type="submission" date="2019-09" db="EMBL/GenBank/DDBJ databases">
        <title>NBRP : Genome information of microbial organism related human and environment.</title>
        <authorList>
            <person name="Hattori M."/>
            <person name="Oshima K."/>
            <person name="Inaba H."/>
            <person name="Suda W."/>
            <person name="Sakamoto M."/>
            <person name="Iino T."/>
            <person name="Kitahara M."/>
            <person name="Oshida Y."/>
            <person name="Iida T."/>
            <person name="Kudo T."/>
            <person name="Itoh T."/>
            <person name="Ohkuma M."/>
        </authorList>
    </citation>
    <scope>NUCLEOTIDE SEQUENCE [LARGE SCALE GENOMIC DNA]</scope>
    <source>
        <strain evidence="16 17">Q-1</strain>
    </source>
</reference>
<dbReference type="Pfam" id="PF06827">
    <property type="entry name" value="zf-FPG_IleRS"/>
    <property type="match status" value="1"/>
</dbReference>
<dbReference type="PROSITE" id="PS00178">
    <property type="entry name" value="AA_TRNA_LIGASE_I"/>
    <property type="match status" value="1"/>
</dbReference>
<evidence type="ECO:0000256" key="9">
    <source>
        <dbReference type="ARBA" id="ARBA00023146"/>
    </source>
</evidence>
<dbReference type="GO" id="GO:0008270">
    <property type="term" value="F:zinc ion binding"/>
    <property type="evidence" value="ECO:0007669"/>
    <property type="project" value="UniProtKB-UniRule"/>
</dbReference>
<comment type="subcellular location">
    <subcellularLocation>
        <location evidence="12">Cytoplasm</location>
    </subcellularLocation>
</comment>
<dbReference type="AlphaFoldDB" id="A0A5A7NAA0"/>
<feature type="binding site" evidence="12">
    <location>
        <position position="576"/>
    </location>
    <ligand>
        <name>L-isoleucyl-5'-AMP</name>
        <dbReference type="ChEBI" id="CHEBI:178002"/>
    </ligand>
</feature>
<dbReference type="SUPFAM" id="SSF52374">
    <property type="entry name" value="Nucleotidylyl transferase"/>
    <property type="match status" value="1"/>
</dbReference>
<feature type="binding site" evidence="12">
    <location>
        <position position="620"/>
    </location>
    <ligand>
        <name>ATP</name>
        <dbReference type="ChEBI" id="CHEBI:30616"/>
    </ligand>
</feature>
<keyword evidence="17" id="KW-1185">Reference proteome</keyword>
<keyword evidence="4 12" id="KW-0479">Metal-binding</keyword>
<dbReference type="PANTHER" id="PTHR42765:SF1">
    <property type="entry name" value="ISOLEUCINE--TRNA LIGASE, MITOCHONDRIAL"/>
    <property type="match status" value="1"/>
</dbReference>
<keyword evidence="6 12" id="KW-0862">Zinc</keyword>
<evidence type="ECO:0000256" key="5">
    <source>
        <dbReference type="ARBA" id="ARBA00022741"/>
    </source>
</evidence>
<evidence type="ECO:0000259" key="13">
    <source>
        <dbReference type="Pfam" id="PF00133"/>
    </source>
</evidence>
<protein>
    <recommendedName>
        <fullName evidence="12">Isoleucine--tRNA ligase</fullName>
        <ecNumber evidence="12">6.1.1.5</ecNumber>
    </recommendedName>
    <alternativeName>
        <fullName evidence="12">Isoleucyl-tRNA synthetase</fullName>
        <shortName evidence="12">IleRS</shortName>
    </alternativeName>
</protein>
<feature type="binding site" evidence="12">
    <location>
        <position position="914"/>
    </location>
    <ligand>
        <name>Zn(2+)</name>
        <dbReference type="ChEBI" id="CHEBI:29105"/>
    </ligand>
</feature>
<comment type="domain">
    <text evidence="12">IleRS has two distinct active sites: one for aminoacylation and one for editing. The misactivated valine is translocated from the active site to the editing site, which sterically excludes the correctly activated isoleucine. The single editing site contains two valyl binding pockets, one specific for each substrate (Val-AMP or Val-tRNA(Ile)).</text>
</comment>
<evidence type="ECO:0000259" key="15">
    <source>
        <dbReference type="Pfam" id="PF08264"/>
    </source>
</evidence>
<dbReference type="Pfam" id="PF00133">
    <property type="entry name" value="tRNA-synt_1"/>
    <property type="match status" value="1"/>
</dbReference>
<dbReference type="CDD" id="cd00818">
    <property type="entry name" value="IleRS_core"/>
    <property type="match status" value="1"/>
</dbReference>
<dbReference type="InterPro" id="IPR009080">
    <property type="entry name" value="tRNAsynth_Ia_anticodon-bd"/>
</dbReference>
<feature type="domain" description="Zinc finger FPG/IleRS-type" evidence="14">
    <location>
        <begin position="908"/>
        <end position="936"/>
    </location>
</feature>
<dbReference type="GO" id="GO:0005829">
    <property type="term" value="C:cytosol"/>
    <property type="evidence" value="ECO:0007669"/>
    <property type="project" value="TreeGrafter"/>
</dbReference>
<dbReference type="GO" id="GO:0006428">
    <property type="term" value="P:isoleucyl-tRNA aminoacylation"/>
    <property type="evidence" value="ECO:0007669"/>
    <property type="project" value="UniProtKB-UniRule"/>
</dbReference>
<dbReference type="GO" id="GO:0000049">
    <property type="term" value="F:tRNA binding"/>
    <property type="evidence" value="ECO:0007669"/>
    <property type="project" value="InterPro"/>
</dbReference>
<feature type="binding site" evidence="12">
    <location>
        <position position="934"/>
    </location>
    <ligand>
        <name>Zn(2+)</name>
        <dbReference type="ChEBI" id="CHEBI:29105"/>
    </ligand>
</feature>
<comment type="cofactor">
    <cofactor evidence="12">
        <name>Zn(2+)</name>
        <dbReference type="ChEBI" id="CHEBI:29105"/>
    </cofactor>
    <text evidence="12">Binds 1 zinc ion per subunit.</text>
</comment>
<keyword evidence="2 12" id="KW-0963">Cytoplasm</keyword>
<dbReference type="EMBL" id="BKCN01000016">
    <property type="protein sequence ID" value="GER05018.1"/>
    <property type="molecule type" value="Genomic_DNA"/>
</dbReference>